<name>A0A9P9H3Q8_FUSRE</name>
<dbReference type="OrthoDB" id="10446522at2759"/>
<dbReference type="Proteomes" id="UP000720189">
    <property type="component" value="Unassembled WGS sequence"/>
</dbReference>
<accession>A0A9P9H3Q8</accession>
<gene>
    <name evidence="1" type="ORF">BKA55DRAFT_539682</name>
</gene>
<comment type="caution">
    <text evidence="1">The sequence shown here is derived from an EMBL/GenBank/DDBJ whole genome shotgun (WGS) entry which is preliminary data.</text>
</comment>
<protein>
    <submittedName>
        <fullName evidence="1">Uncharacterized protein</fullName>
    </submittedName>
</protein>
<reference evidence="1" key="1">
    <citation type="journal article" date="2021" name="Nat. Commun.">
        <title>Genetic determinants of endophytism in the Arabidopsis root mycobiome.</title>
        <authorList>
            <person name="Mesny F."/>
            <person name="Miyauchi S."/>
            <person name="Thiergart T."/>
            <person name="Pickel B."/>
            <person name="Atanasova L."/>
            <person name="Karlsson M."/>
            <person name="Huettel B."/>
            <person name="Barry K.W."/>
            <person name="Haridas S."/>
            <person name="Chen C."/>
            <person name="Bauer D."/>
            <person name="Andreopoulos W."/>
            <person name="Pangilinan J."/>
            <person name="LaButti K."/>
            <person name="Riley R."/>
            <person name="Lipzen A."/>
            <person name="Clum A."/>
            <person name="Drula E."/>
            <person name="Henrissat B."/>
            <person name="Kohler A."/>
            <person name="Grigoriev I.V."/>
            <person name="Martin F.M."/>
            <person name="Hacquard S."/>
        </authorList>
    </citation>
    <scope>NUCLEOTIDE SEQUENCE</scope>
    <source>
        <strain evidence="1">MPI-CAGE-AT-0023</strain>
    </source>
</reference>
<keyword evidence="2" id="KW-1185">Reference proteome</keyword>
<proteinExistence type="predicted"/>
<dbReference type="GeneID" id="70220121"/>
<evidence type="ECO:0000313" key="2">
    <source>
        <dbReference type="Proteomes" id="UP000720189"/>
    </source>
</evidence>
<dbReference type="EMBL" id="JAGMUX010000008">
    <property type="protein sequence ID" value="KAH7250116.1"/>
    <property type="molecule type" value="Genomic_DNA"/>
</dbReference>
<organism evidence="1 2">
    <name type="scientific">Fusarium redolens</name>
    <dbReference type="NCBI Taxonomy" id="48865"/>
    <lineage>
        <taxon>Eukaryota</taxon>
        <taxon>Fungi</taxon>
        <taxon>Dikarya</taxon>
        <taxon>Ascomycota</taxon>
        <taxon>Pezizomycotina</taxon>
        <taxon>Sordariomycetes</taxon>
        <taxon>Hypocreomycetidae</taxon>
        <taxon>Hypocreales</taxon>
        <taxon>Nectriaceae</taxon>
        <taxon>Fusarium</taxon>
        <taxon>Fusarium redolens species complex</taxon>
    </lineage>
</organism>
<dbReference type="AlphaFoldDB" id="A0A9P9H3Q8"/>
<sequence>MDVVVAGSKALVARAVSGHRLGLMLGWLPGLTADDDDDDAPAASTHFCSHWSPWPFIVICAQEHHEHRPANPLNAWDKYICLASSLLESVHAIAAVYYFDVPESNASQKPTLPTLKSVLQSARLRSLQSLSLARPGRFSPPLSTTATTATF</sequence>
<dbReference type="RefSeq" id="XP_046049435.1">
    <property type="nucleotide sequence ID" value="XM_046190167.1"/>
</dbReference>
<evidence type="ECO:0000313" key="1">
    <source>
        <dbReference type="EMBL" id="KAH7250116.1"/>
    </source>
</evidence>